<name>A0A6J7DAJ7_9ZZZZ</name>
<protein>
    <submittedName>
        <fullName evidence="2">Unannotated protein</fullName>
    </submittedName>
</protein>
<dbReference type="InterPro" id="IPR013216">
    <property type="entry name" value="Methyltransf_11"/>
</dbReference>
<sequence>MADRATEFSPELQAFLAEYPRNRPAIARFVAQTAARLEPGARVLDAGAGEAPYRELFSHCEYVTSDWGNSWHPGAKEADIIAPIDDLPVEDGSFDAVICTEVLEHVARPRRALRELGRVLAGGGRIHITVPFVWALHEEPYDFQRFTAHGLEQLLTDTGFTEIEVRPLTGYLATLGQVLQFYNPPPGGSALRRLPRRALARAVQKFGGVIGRFDRGHGSELLPLGYCATAVKRADNADG</sequence>
<proteinExistence type="predicted"/>
<dbReference type="CDD" id="cd02440">
    <property type="entry name" value="AdoMet_MTases"/>
    <property type="match status" value="1"/>
</dbReference>
<dbReference type="AlphaFoldDB" id="A0A6J7DAJ7"/>
<dbReference type="SUPFAM" id="SSF53335">
    <property type="entry name" value="S-adenosyl-L-methionine-dependent methyltransferases"/>
    <property type="match status" value="1"/>
</dbReference>
<dbReference type="Gene3D" id="3.40.50.150">
    <property type="entry name" value="Vaccinia Virus protein VP39"/>
    <property type="match status" value="1"/>
</dbReference>
<gene>
    <name evidence="2" type="ORF">UFOPK3423_00488</name>
</gene>
<dbReference type="EMBL" id="CAFBLQ010000037">
    <property type="protein sequence ID" value="CAB4865965.1"/>
    <property type="molecule type" value="Genomic_DNA"/>
</dbReference>
<evidence type="ECO:0000313" key="2">
    <source>
        <dbReference type="EMBL" id="CAB4865965.1"/>
    </source>
</evidence>
<accession>A0A6J7DAJ7</accession>
<feature type="domain" description="Methyltransferase type 11" evidence="1">
    <location>
        <begin position="44"/>
        <end position="127"/>
    </location>
</feature>
<evidence type="ECO:0000259" key="1">
    <source>
        <dbReference type="Pfam" id="PF08241"/>
    </source>
</evidence>
<dbReference type="InterPro" id="IPR029063">
    <property type="entry name" value="SAM-dependent_MTases_sf"/>
</dbReference>
<organism evidence="2">
    <name type="scientific">freshwater metagenome</name>
    <dbReference type="NCBI Taxonomy" id="449393"/>
    <lineage>
        <taxon>unclassified sequences</taxon>
        <taxon>metagenomes</taxon>
        <taxon>ecological metagenomes</taxon>
    </lineage>
</organism>
<reference evidence="2" key="1">
    <citation type="submission" date="2020-05" db="EMBL/GenBank/DDBJ databases">
        <authorList>
            <person name="Chiriac C."/>
            <person name="Salcher M."/>
            <person name="Ghai R."/>
            <person name="Kavagutti S V."/>
        </authorList>
    </citation>
    <scope>NUCLEOTIDE SEQUENCE</scope>
</reference>
<dbReference type="Pfam" id="PF08241">
    <property type="entry name" value="Methyltransf_11"/>
    <property type="match status" value="1"/>
</dbReference>